<gene>
    <name evidence="1" type="ORF">CLO192961_LOCUS69109</name>
</gene>
<organism evidence="1 2">
    <name type="scientific">Bionectria ochroleuca</name>
    <name type="common">Gliocladium roseum</name>
    <dbReference type="NCBI Taxonomy" id="29856"/>
    <lineage>
        <taxon>Eukaryota</taxon>
        <taxon>Fungi</taxon>
        <taxon>Dikarya</taxon>
        <taxon>Ascomycota</taxon>
        <taxon>Pezizomycotina</taxon>
        <taxon>Sordariomycetes</taxon>
        <taxon>Hypocreomycetidae</taxon>
        <taxon>Hypocreales</taxon>
        <taxon>Bionectriaceae</taxon>
        <taxon>Clonostachys</taxon>
    </lineage>
</organism>
<name>A0ABY6TV48_BIOOC</name>
<comment type="caution">
    <text evidence="1">The sequence shown here is derived from an EMBL/GenBank/DDBJ whole genome shotgun (WGS) entry which is preliminary data.</text>
</comment>
<feature type="non-terminal residue" evidence="1">
    <location>
        <position position="1"/>
    </location>
</feature>
<dbReference type="Proteomes" id="UP000766486">
    <property type="component" value="Unassembled WGS sequence"/>
</dbReference>
<keyword evidence="2" id="KW-1185">Reference proteome</keyword>
<dbReference type="SUPFAM" id="SSF89372">
    <property type="entry name" value="Fucose-specific lectin"/>
    <property type="match status" value="1"/>
</dbReference>
<evidence type="ECO:0000313" key="2">
    <source>
        <dbReference type="Proteomes" id="UP000766486"/>
    </source>
</evidence>
<accession>A0ABY6TV48</accession>
<sequence>DGNNAVVVKEWNGSAWKDWTSIGGVVTESPVLDPRGGERIAVYVRGTNAALFSYD</sequence>
<dbReference type="EMBL" id="CABFNS010000502">
    <property type="protein sequence ID" value="VUC21955.1"/>
    <property type="molecule type" value="Genomic_DNA"/>
</dbReference>
<reference evidence="1 2" key="1">
    <citation type="submission" date="2019-06" db="EMBL/GenBank/DDBJ databases">
        <authorList>
            <person name="Broberg M."/>
        </authorList>
    </citation>
    <scope>NUCLEOTIDE SEQUENCE [LARGE SCALE GENOMIC DNA]</scope>
</reference>
<protein>
    <submittedName>
        <fullName evidence="1">Uncharacterized protein</fullName>
    </submittedName>
</protein>
<proteinExistence type="predicted"/>
<evidence type="ECO:0000313" key="1">
    <source>
        <dbReference type="EMBL" id="VUC21955.1"/>
    </source>
</evidence>